<name>A0ABY6DPX6_9NEIS</name>
<keyword evidence="3" id="KW-0949">S-adenosyl-L-methionine</keyword>
<dbReference type="InterPro" id="IPR019614">
    <property type="entry name" value="SAM-dep_methyl-trfase"/>
</dbReference>
<dbReference type="EMBL" id="CP106753">
    <property type="protein sequence ID" value="UXY16278.1"/>
    <property type="molecule type" value="Genomic_DNA"/>
</dbReference>
<keyword evidence="2 5" id="KW-0808">Transferase</keyword>
<dbReference type="EC" id="2.1.1.-" evidence="5"/>
<dbReference type="Pfam" id="PF10672">
    <property type="entry name" value="Methyltrans_SAM"/>
    <property type="match status" value="1"/>
</dbReference>
<feature type="domain" description="S-adenosylmethionine-dependent methyltransferase" evidence="4">
    <location>
        <begin position="77"/>
        <end position="272"/>
    </location>
</feature>
<evidence type="ECO:0000256" key="3">
    <source>
        <dbReference type="ARBA" id="ARBA00022691"/>
    </source>
</evidence>
<evidence type="ECO:0000259" key="4">
    <source>
        <dbReference type="Pfam" id="PF10672"/>
    </source>
</evidence>
<dbReference type="RefSeq" id="WP_263125732.1">
    <property type="nucleotide sequence ID" value="NZ_CP106753.1"/>
</dbReference>
<dbReference type="Proteomes" id="UP001061302">
    <property type="component" value="Chromosome"/>
</dbReference>
<gene>
    <name evidence="5" type="ORF">N8I74_04460</name>
</gene>
<dbReference type="SUPFAM" id="SSF53335">
    <property type="entry name" value="S-adenosyl-L-methionine-dependent methyltransferases"/>
    <property type="match status" value="1"/>
</dbReference>
<dbReference type="InterPro" id="IPR029063">
    <property type="entry name" value="SAM-dependent_MTases_sf"/>
</dbReference>
<sequence length="319" mass="36242">MSDLASYTNRLAKNAKHWGKWARRHGVNCYRLYDRDVPQFPVIVDWYAGRVHLQEYDTGWVQTDEAHEAWLAEIWEATAQTLGVSEDLVSVKTRRRQEGSAQYERTGHEGEDFVVEENGLKFIVNLDSHLDSGLFLDHRNTRARVRTEAAGKRFLNLFCYTGAFTVYAAAGGARETMSVDLSNTYLDWAARNLALNGFAEGLHRRVRQDVFQFLTDAIDDGAQYELIVMDPPSFSNSKKMQGVLDVQKDHRWLVEACLEILSPNGTLYFSNNLRTFKLDPALLPLCEDLSAASVPEDFRNQRIHQCFRFAKASDGHAGG</sequence>
<dbReference type="PANTHER" id="PTHR43042">
    <property type="entry name" value="SAM-DEPENDENT METHYLTRANSFERASE"/>
    <property type="match status" value="1"/>
</dbReference>
<evidence type="ECO:0000313" key="5">
    <source>
        <dbReference type="EMBL" id="UXY16278.1"/>
    </source>
</evidence>
<dbReference type="PANTHER" id="PTHR43042:SF3">
    <property type="entry name" value="RIBOSOMAL RNA LARGE SUBUNIT METHYLTRANSFERASE YWBD-RELATED"/>
    <property type="match status" value="1"/>
</dbReference>
<dbReference type="CDD" id="cd02440">
    <property type="entry name" value="AdoMet_MTases"/>
    <property type="match status" value="1"/>
</dbReference>
<accession>A0ABY6DPX6</accession>
<evidence type="ECO:0000313" key="6">
    <source>
        <dbReference type="Proteomes" id="UP001061302"/>
    </source>
</evidence>
<keyword evidence="6" id="KW-1185">Reference proteome</keyword>
<keyword evidence="1 5" id="KW-0489">Methyltransferase</keyword>
<dbReference type="GO" id="GO:0032259">
    <property type="term" value="P:methylation"/>
    <property type="evidence" value="ECO:0007669"/>
    <property type="project" value="UniProtKB-KW"/>
</dbReference>
<organism evidence="5 6">
    <name type="scientific">Chitiniphilus purpureus</name>
    <dbReference type="NCBI Taxonomy" id="2981137"/>
    <lineage>
        <taxon>Bacteria</taxon>
        <taxon>Pseudomonadati</taxon>
        <taxon>Pseudomonadota</taxon>
        <taxon>Betaproteobacteria</taxon>
        <taxon>Neisseriales</taxon>
        <taxon>Chitinibacteraceae</taxon>
        <taxon>Chitiniphilus</taxon>
    </lineage>
</organism>
<proteinExistence type="predicted"/>
<evidence type="ECO:0000256" key="2">
    <source>
        <dbReference type="ARBA" id="ARBA00022679"/>
    </source>
</evidence>
<reference evidence="5" key="1">
    <citation type="submission" date="2022-10" db="EMBL/GenBank/DDBJ databases">
        <title>Chitiniphilus purpureus sp. nov., a novel chitin-degrading bacterium isolated from crawfish pond sediment.</title>
        <authorList>
            <person name="Li K."/>
        </authorList>
    </citation>
    <scope>NUCLEOTIDE SEQUENCE</scope>
    <source>
        <strain evidence="5">CD1</strain>
    </source>
</reference>
<dbReference type="Gene3D" id="3.30.750.80">
    <property type="entry name" value="RNA methyltransferase domain (HRMD) like"/>
    <property type="match status" value="1"/>
</dbReference>
<evidence type="ECO:0000256" key="1">
    <source>
        <dbReference type="ARBA" id="ARBA00022603"/>
    </source>
</evidence>
<dbReference type="Gene3D" id="3.40.50.150">
    <property type="entry name" value="Vaccinia Virus protein VP39"/>
    <property type="match status" value="1"/>
</dbReference>
<dbReference type="GO" id="GO:0008168">
    <property type="term" value="F:methyltransferase activity"/>
    <property type="evidence" value="ECO:0007669"/>
    <property type="project" value="UniProtKB-KW"/>
</dbReference>
<protein>
    <submittedName>
        <fullName evidence="5">Class I SAM-dependent methyltransferase</fullName>
        <ecNumber evidence="5">2.1.1.-</ecNumber>
    </submittedName>
</protein>